<dbReference type="AlphaFoldDB" id="A0A4Y3TKP5"/>
<comment type="similarity">
    <text evidence="1">Belongs to the nitroreductase family.</text>
</comment>
<evidence type="ECO:0000256" key="2">
    <source>
        <dbReference type="ARBA" id="ARBA00023002"/>
    </source>
</evidence>
<keyword evidence="2" id="KW-0560">Oxidoreductase</keyword>
<dbReference type="CDD" id="cd02137">
    <property type="entry name" value="MhqN-like"/>
    <property type="match status" value="1"/>
</dbReference>
<dbReference type="OrthoDB" id="9784375at2"/>
<evidence type="ECO:0000313" key="4">
    <source>
        <dbReference type="EMBL" id="GEB82334.1"/>
    </source>
</evidence>
<feature type="domain" description="Nitroreductase" evidence="3">
    <location>
        <begin position="7"/>
        <end position="177"/>
    </location>
</feature>
<dbReference type="PANTHER" id="PTHR43673">
    <property type="entry name" value="NAD(P)H NITROREDUCTASE YDGI-RELATED"/>
    <property type="match status" value="1"/>
</dbReference>
<proteinExistence type="inferred from homology"/>
<dbReference type="GO" id="GO:0016491">
    <property type="term" value="F:oxidoreductase activity"/>
    <property type="evidence" value="ECO:0007669"/>
    <property type="project" value="UniProtKB-KW"/>
</dbReference>
<dbReference type="PANTHER" id="PTHR43673:SF12">
    <property type="entry name" value="PROTEIN DRGA"/>
    <property type="match status" value="1"/>
</dbReference>
<evidence type="ECO:0000256" key="1">
    <source>
        <dbReference type="ARBA" id="ARBA00007118"/>
    </source>
</evidence>
<gene>
    <name evidence="4" type="ORF">AOR01nite_08110</name>
</gene>
<sequence length="202" mass="22265">MDVLDAVAKRRAVKQYDPDFQIPEADLAKILDAARMGPTAFNLQNWRFVVVTDPALRKQIRAVAWDQAQVTDASALIVVCADLAAWTKNPARYWQDAPKEVQDLMAGMIDQYYRGREQVQRDEAMRSCGLAAQTLMLTAVSLGYETCPMDGFDFDAVGKLINLPEDHAIGLFVAIGKGSVPPKPRAGSLPKDEVVFTNCFAS</sequence>
<dbReference type="InterPro" id="IPR000415">
    <property type="entry name" value="Nitroreductase-like"/>
</dbReference>
<dbReference type="STRING" id="104099.AD949_01420"/>
<evidence type="ECO:0000313" key="5">
    <source>
        <dbReference type="Proteomes" id="UP000317617"/>
    </source>
</evidence>
<dbReference type="RefSeq" id="WP_048835825.1">
    <property type="nucleotide sequence ID" value="NZ_BJMU01000002.1"/>
</dbReference>
<dbReference type="EMBL" id="BJMU01000002">
    <property type="protein sequence ID" value="GEB82334.1"/>
    <property type="molecule type" value="Genomic_DNA"/>
</dbReference>
<dbReference type="Proteomes" id="UP000317617">
    <property type="component" value="Unassembled WGS sequence"/>
</dbReference>
<protein>
    <submittedName>
        <fullName evidence="4">Nitroreductase</fullName>
    </submittedName>
</protein>
<evidence type="ECO:0000259" key="3">
    <source>
        <dbReference type="Pfam" id="PF00881"/>
    </source>
</evidence>
<dbReference type="Gene3D" id="3.40.109.10">
    <property type="entry name" value="NADH Oxidase"/>
    <property type="match status" value="1"/>
</dbReference>
<comment type="caution">
    <text evidence="4">The sequence shown here is derived from an EMBL/GenBank/DDBJ whole genome shotgun (WGS) entry which is preliminary data.</text>
</comment>
<dbReference type="InterPro" id="IPR029479">
    <property type="entry name" value="Nitroreductase"/>
</dbReference>
<accession>A0A4Y3TKP5</accession>
<organism evidence="4 5">
    <name type="scientific">Acetobacter orleanensis</name>
    <dbReference type="NCBI Taxonomy" id="104099"/>
    <lineage>
        <taxon>Bacteria</taxon>
        <taxon>Pseudomonadati</taxon>
        <taxon>Pseudomonadota</taxon>
        <taxon>Alphaproteobacteria</taxon>
        <taxon>Acetobacterales</taxon>
        <taxon>Acetobacteraceae</taxon>
        <taxon>Acetobacter</taxon>
    </lineage>
</organism>
<keyword evidence="5" id="KW-1185">Reference proteome</keyword>
<name>A0A4Y3TKP5_9PROT</name>
<dbReference type="Pfam" id="PF00881">
    <property type="entry name" value="Nitroreductase"/>
    <property type="match status" value="1"/>
</dbReference>
<reference evidence="4 5" key="1">
    <citation type="submission" date="2019-06" db="EMBL/GenBank/DDBJ databases">
        <title>Whole genome shotgun sequence of Acetobacter orleanensis NBRC 13752.</title>
        <authorList>
            <person name="Hosoyama A."/>
            <person name="Uohara A."/>
            <person name="Ohji S."/>
            <person name="Ichikawa N."/>
        </authorList>
    </citation>
    <scope>NUCLEOTIDE SEQUENCE [LARGE SCALE GENOMIC DNA]</scope>
    <source>
        <strain evidence="4 5">NBRC 13752</strain>
    </source>
</reference>
<dbReference type="SUPFAM" id="SSF55469">
    <property type="entry name" value="FMN-dependent nitroreductase-like"/>
    <property type="match status" value="1"/>
</dbReference>